<sequence>MNDSTFMNKLRSFLGISREPPRNDFRNPIWGSDDEDDGDELYSRQQMDVFTETLDLHQEFSRQMQEMFRSFGNMFGDMKSLFQDDQFNNLPAFTQTEPSLDGDTYNSKSLRDYYLKPGYHNRKQEPKEDIDLDGKISSNEISGLLKQKEDSHSSGQIVPFNGNMVPGRSFCQTIITTSVTKPDGTVETRRIVKNGNEVIEETTITSPDSSGPMIPEKVK</sequence>
<accession>A0ACC1D236</accession>
<keyword evidence="2" id="KW-1185">Reference proteome</keyword>
<protein>
    <submittedName>
        <fullName evidence="1">Uncharacterized protein</fullName>
    </submittedName>
</protein>
<gene>
    <name evidence="1" type="ORF">K1T71_006821</name>
</gene>
<organism evidence="1 2">
    <name type="scientific">Dendrolimus kikuchii</name>
    <dbReference type="NCBI Taxonomy" id="765133"/>
    <lineage>
        <taxon>Eukaryota</taxon>
        <taxon>Metazoa</taxon>
        <taxon>Ecdysozoa</taxon>
        <taxon>Arthropoda</taxon>
        <taxon>Hexapoda</taxon>
        <taxon>Insecta</taxon>
        <taxon>Pterygota</taxon>
        <taxon>Neoptera</taxon>
        <taxon>Endopterygota</taxon>
        <taxon>Lepidoptera</taxon>
        <taxon>Glossata</taxon>
        <taxon>Ditrysia</taxon>
        <taxon>Bombycoidea</taxon>
        <taxon>Lasiocampidae</taxon>
        <taxon>Dendrolimus</taxon>
    </lineage>
</organism>
<proteinExistence type="predicted"/>
<reference evidence="1 2" key="1">
    <citation type="journal article" date="2021" name="Front. Genet.">
        <title>Chromosome-Level Genome Assembly Reveals Significant Gene Expansion in the Toll and IMD Signaling Pathways of Dendrolimus kikuchii.</title>
        <authorList>
            <person name="Zhou J."/>
            <person name="Wu P."/>
            <person name="Xiong Z."/>
            <person name="Liu N."/>
            <person name="Zhao N."/>
            <person name="Ji M."/>
            <person name="Qiu Y."/>
            <person name="Yang B."/>
        </authorList>
    </citation>
    <scope>NUCLEOTIDE SEQUENCE [LARGE SCALE GENOMIC DNA]</scope>
    <source>
        <strain evidence="1">Ann1</strain>
    </source>
</reference>
<dbReference type="EMBL" id="CM034397">
    <property type="protein sequence ID" value="KAJ0177948.1"/>
    <property type="molecule type" value="Genomic_DNA"/>
</dbReference>
<evidence type="ECO:0000313" key="1">
    <source>
        <dbReference type="EMBL" id="KAJ0177948.1"/>
    </source>
</evidence>
<name>A0ACC1D236_9NEOP</name>
<dbReference type="Proteomes" id="UP000824533">
    <property type="component" value="Linkage Group LG11"/>
</dbReference>
<evidence type="ECO:0000313" key="2">
    <source>
        <dbReference type="Proteomes" id="UP000824533"/>
    </source>
</evidence>
<comment type="caution">
    <text evidence="1">The sequence shown here is derived from an EMBL/GenBank/DDBJ whole genome shotgun (WGS) entry which is preliminary data.</text>
</comment>